<dbReference type="EC" id="5.1.1.3" evidence="2 8"/>
<feature type="binding site" evidence="8">
    <location>
        <begin position="185"/>
        <end position="186"/>
    </location>
    <ligand>
        <name>substrate</name>
    </ligand>
</feature>
<dbReference type="PROSITE" id="PS00923">
    <property type="entry name" value="ASP_GLU_RACEMASE_1"/>
    <property type="match status" value="1"/>
</dbReference>
<dbReference type="EMBL" id="NGJX01000016">
    <property type="protein sequence ID" value="RST99223.1"/>
    <property type="molecule type" value="Genomic_DNA"/>
</dbReference>
<dbReference type="GO" id="GO:0071555">
    <property type="term" value="P:cell wall organization"/>
    <property type="evidence" value="ECO:0007669"/>
    <property type="project" value="UniProtKB-KW"/>
</dbReference>
<dbReference type="Gene3D" id="3.40.50.1860">
    <property type="match status" value="2"/>
</dbReference>
<dbReference type="HAMAP" id="MF_00258">
    <property type="entry name" value="Glu_racemase"/>
    <property type="match status" value="1"/>
</dbReference>
<keyword evidence="3 8" id="KW-0133">Cell shape</keyword>
<dbReference type="InterPro" id="IPR015942">
    <property type="entry name" value="Asp/Glu/hydantoin_racemase"/>
</dbReference>
<keyword evidence="4 8" id="KW-0573">Peptidoglycan synthesis</keyword>
<evidence type="ECO:0000256" key="7">
    <source>
        <dbReference type="ARBA" id="ARBA00070053"/>
    </source>
</evidence>
<comment type="caution">
    <text evidence="9">The sequence shown here is derived from an EMBL/GenBank/DDBJ whole genome shotgun (WGS) entry which is preliminary data.</text>
</comment>
<dbReference type="GeneID" id="63147387"/>
<dbReference type="Proteomes" id="UP000288197">
    <property type="component" value="Unassembled WGS sequence"/>
</dbReference>
<evidence type="ECO:0000256" key="1">
    <source>
        <dbReference type="ARBA" id="ARBA00001602"/>
    </source>
</evidence>
<dbReference type="GO" id="GO:0008881">
    <property type="term" value="F:glutamate racemase activity"/>
    <property type="evidence" value="ECO:0007669"/>
    <property type="project" value="UniProtKB-UniRule"/>
</dbReference>
<evidence type="ECO:0000256" key="6">
    <source>
        <dbReference type="ARBA" id="ARBA00023316"/>
    </source>
</evidence>
<dbReference type="InterPro" id="IPR004391">
    <property type="entry name" value="Glu_race"/>
</dbReference>
<feature type="binding site" evidence="8">
    <location>
        <begin position="74"/>
        <end position="75"/>
    </location>
    <ligand>
        <name>substrate</name>
    </ligand>
</feature>
<dbReference type="UniPathway" id="UPA00219"/>
<dbReference type="NCBIfam" id="NF002035">
    <property type="entry name" value="PRK00865.1-3"/>
    <property type="match status" value="1"/>
</dbReference>
<dbReference type="InterPro" id="IPR033134">
    <property type="entry name" value="Asp/Glu_racemase_AS_2"/>
</dbReference>
<gene>
    <name evidence="8" type="primary">murI</name>
    <name evidence="9" type="ORF">CBF32_12195</name>
</gene>
<dbReference type="GO" id="GO:0009252">
    <property type="term" value="P:peptidoglycan biosynthetic process"/>
    <property type="evidence" value="ECO:0007669"/>
    <property type="project" value="UniProtKB-UniRule"/>
</dbReference>
<dbReference type="AlphaFoldDB" id="A0A369APD6"/>
<dbReference type="GO" id="GO:0008360">
    <property type="term" value="P:regulation of cell shape"/>
    <property type="evidence" value="ECO:0007669"/>
    <property type="project" value="UniProtKB-KW"/>
</dbReference>
<dbReference type="GO" id="GO:0042802">
    <property type="term" value="F:identical protein binding"/>
    <property type="evidence" value="ECO:0007669"/>
    <property type="project" value="UniProtKB-ARBA"/>
</dbReference>
<dbReference type="InterPro" id="IPR018187">
    <property type="entry name" value="Asp/Glu_racemase_AS_1"/>
</dbReference>
<dbReference type="PROSITE" id="PS00924">
    <property type="entry name" value="ASP_GLU_RACEMASE_2"/>
    <property type="match status" value="1"/>
</dbReference>
<comment type="function">
    <text evidence="8">Provides the (R)-glutamate required for cell wall biosynthesis.</text>
</comment>
<accession>A0A369APD6</accession>
<dbReference type="NCBIfam" id="TIGR00067">
    <property type="entry name" value="glut_race"/>
    <property type="match status" value="1"/>
</dbReference>
<comment type="similarity">
    <text evidence="8">Belongs to the aspartate/glutamate racemases family.</text>
</comment>
<keyword evidence="6 8" id="KW-0961">Cell wall biogenesis/degradation</keyword>
<dbReference type="PANTHER" id="PTHR21198">
    <property type="entry name" value="GLUTAMATE RACEMASE"/>
    <property type="match status" value="1"/>
</dbReference>
<dbReference type="Pfam" id="PF01177">
    <property type="entry name" value="Asp_Glu_race"/>
    <property type="match status" value="1"/>
</dbReference>
<evidence type="ECO:0000256" key="2">
    <source>
        <dbReference type="ARBA" id="ARBA00013090"/>
    </source>
</evidence>
<feature type="binding site" evidence="8">
    <location>
        <begin position="42"/>
        <end position="43"/>
    </location>
    <ligand>
        <name>substrate</name>
    </ligand>
</feature>
<evidence type="ECO:0000256" key="4">
    <source>
        <dbReference type="ARBA" id="ARBA00022984"/>
    </source>
</evidence>
<reference evidence="9 10" key="1">
    <citation type="submission" date="2017-05" db="EMBL/GenBank/DDBJ databases">
        <title>Vagococcus spp. assemblies.</title>
        <authorList>
            <person name="Gulvik C.A."/>
        </authorList>
    </citation>
    <scope>NUCLEOTIDE SEQUENCE [LARGE SCALE GENOMIC DNA]</scope>
    <source>
        <strain evidence="9 10">NCFB 2497</strain>
    </source>
</reference>
<keyword evidence="10" id="KW-1185">Reference proteome</keyword>
<dbReference type="PANTHER" id="PTHR21198:SF2">
    <property type="entry name" value="GLUTAMATE RACEMASE"/>
    <property type="match status" value="1"/>
</dbReference>
<evidence type="ECO:0000313" key="10">
    <source>
        <dbReference type="Proteomes" id="UP000288197"/>
    </source>
</evidence>
<dbReference type="SUPFAM" id="SSF53681">
    <property type="entry name" value="Aspartate/glutamate racemase"/>
    <property type="match status" value="2"/>
</dbReference>
<feature type="active site" description="Proton donor/acceptor" evidence="8">
    <location>
        <position position="184"/>
    </location>
</feature>
<evidence type="ECO:0000313" key="9">
    <source>
        <dbReference type="EMBL" id="RST99223.1"/>
    </source>
</evidence>
<feature type="active site" description="Proton donor/acceptor" evidence="8">
    <location>
        <position position="73"/>
    </location>
</feature>
<dbReference type="OrthoDB" id="9801055at2"/>
<comment type="catalytic activity">
    <reaction evidence="1 8">
        <text>L-glutamate = D-glutamate</text>
        <dbReference type="Rhea" id="RHEA:12813"/>
        <dbReference type="ChEBI" id="CHEBI:29985"/>
        <dbReference type="ChEBI" id="CHEBI:29986"/>
        <dbReference type="EC" id="5.1.1.3"/>
    </reaction>
</comment>
<evidence type="ECO:0000256" key="3">
    <source>
        <dbReference type="ARBA" id="ARBA00022960"/>
    </source>
</evidence>
<evidence type="ECO:0000256" key="8">
    <source>
        <dbReference type="HAMAP-Rule" id="MF_00258"/>
    </source>
</evidence>
<protein>
    <recommendedName>
        <fullName evidence="7 8">Glutamate racemase</fullName>
        <ecNumber evidence="2 8">5.1.1.3</ecNumber>
    </recommendedName>
</protein>
<organism evidence="9 10">
    <name type="scientific">Vagococcus fluvialis</name>
    <dbReference type="NCBI Taxonomy" id="2738"/>
    <lineage>
        <taxon>Bacteria</taxon>
        <taxon>Bacillati</taxon>
        <taxon>Bacillota</taxon>
        <taxon>Bacilli</taxon>
        <taxon>Lactobacillales</taxon>
        <taxon>Enterococcaceae</taxon>
        <taxon>Vagococcus</taxon>
    </lineage>
</organism>
<proteinExistence type="inferred from homology"/>
<dbReference type="RefSeq" id="WP_114290405.1">
    <property type="nucleotide sequence ID" value="NZ_CP081459.1"/>
</dbReference>
<sequence length="267" mass="29353">MNNQPIGFLDSGVGGLTVVKEAVKQLPNETVYYIGDTLRCPYGPRPVEEIKQFTWEMVRFLLSKNVKMIVIACNTATAIALEEIKESIDIPVVGVIIPGARAALRLTSSHRIGVIGTVGTINSGEYTKAIQRKVPKTKVYGLACPKFVPIVESKQYESAIAKKVVDETLEAFSDKNIDTLVMGCTHYPLLKPLIKEKMGDSVQLVDSGAEAVSEVSMLLDYYDISADATDKGKNHQFFATGSKKLFEDITHDWLSIEDISVNRVTLP</sequence>
<dbReference type="InterPro" id="IPR001920">
    <property type="entry name" value="Asp/Glu_race"/>
</dbReference>
<name>A0A369APD6_9ENTE</name>
<comment type="pathway">
    <text evidence="8">Cell wall biogenesis; peptidoglycan biosynthesis.</text>
</comment>
<dbReference type="FunFam" id="3.40.50.1860:FF:000002">
    <property type="entry name" value="Glutamate racemase"/>
    <property type="match status" value="1"/>
</dbReference>
<evidence type="ECO:0000256" key="5">
    <source>
        <dbReference type="ARBA" id="ARBA00023235"/>
    </source>
</evidence>
<feature type="binding site" evidence="8">
    <location>
        <begin position="10"/>
        <end position="11"/>
    </location>
    <ligand>
        <name>substrate</name>
    </ligand>
</feature>
<keyword evidence="5 8" id="KW-0413">Isomerase</keyword>